<evidence type="ECO:0000313" key="2">
    <source>
        <dbReference type="EMBL" id="KAF2201113.1"/>
    </source>
</evidence>
<dbReference type="Proteomes" id="UP000799536">
    <property type="component" value="Unassembled WGS sequence"/>
</dbReference>
<reference evidence="2" key="1">
    <citation type="journal article" date="2020" name="Stud. Mycol.">
        <title>101 Dothideomycetes genomes: a test case for predicting lifestyles and emergence of pathogens.</title>
        <authorList>
            <person name="Haridas S."/>
            <person name="Albert R."/>
            <person name="Binder M."/>
            <person name="Bloem J."/>
            <person name="Labutti K."/>
            <person name="Salamov A."/>
            <person name="Andreopoulos B."/>
            <person name="Baker S."/>
            <person name="Barry K."/>
            <person name="Bills G."/>
            <person name="Bluhm B."/>
            <person name="Cannon C."/>
            <person name="Castanera R."/>
            <person name="Culley D."/>
            <person name="Daum C."/>
            <person name="Ezra D."/>
            <person name="Gonzalez J."/>
            <person name="Henrissat B."/>
            <person name="Kuo A."/>
            <person name="Liang C."/>
            <person name="Lipzen A."/>
            <person name="Lutzoni F."/>
            <person name="Magnuson J."/>
            <person name="Mondo S."/>
            <person name="Nolan M."/>
            <person name="Ohm R."/>
            <person name="Pangilinan J."/>
            <person name="Park H.-J."/>
            <person name="Ramirez L."/>
            <person name="Alfaro M."/>
            <person name="Sun H."/>
            <person name="Tritt A."/>
            <person name="Yoshinaga Y."/>
            <person name="Zwiers L.-H."/>
            <person name="Turgeon B."/>
            <person name="Goodwin S."/>
            <person name="Spatafora J."/>
            <person name="Crous P."/>
            <person name="Grigoriev I."/>
        </authorList>
    </citation>
    <scope>NUCLEOTIDE SEQUENCE</scope>
    <source>
        <strain evidence="2">ATCC 74209</strain>
    </source>
</reference>
<name>A0A9P4MVG0_9PLEO</name>
<dbReference type="AlphaFoldDB" id="A0A9P4MVG0"/>
<keyword evidence="3" id="KW-1185">Reference proteome</keyword>
<sequence length="156" mass="17219">MTLISTVNTSSLIGIFKSCPELQAPCLRIYLHLPCTSPGIWFPSIRSPSSLFRSYTKLFVPWSKRSPHHQSETSGSLSVTSIPLACLLTRPPQASSHPRRLGQHHTAAARPTHLPHSCQTNTAPAFPTPSLRPHTPTRQHPPCVFPPNWPCIPLLP</sequence>
<comment type="caution">
    <text evidence="2">The sequence shown here is derived from an EMBL/GenBank/DDBJ whole genome shotgun (WGS) entry which is preliminary data.</text>
</comment>
<proteinExistence type="predicted"/>
<evidence type="ECO:0000256" key="1">
    <source>
        <dbReference type="SAM" id="MobiDB-lite"/>
    </source>
</evidence>
<dbReference type="EMBL" id="ML993990">
    <property type="protein sequence ID" value="KAF2201113.1"/>
    <property type="molecule type" value="Genomic_DNA"/>
</dbReference>
<gene>
    <name evidence="2" type="ORF">GQ43DRAFT_47161</name>
</gene>
<accession>A0A9P4MVG0</accession>
<feature type="region of interest" description="Disordered" evidence="1">
    <location>
        <begin position="92"/>
        <end position="139"/>
    </location>
</feature>
<evidence type="ECO:0000313" key="3">
    <source>
        <dbReference type="Proteomes" id="UP000799536"/>
    </source>
</evidence>
<protein>
    <submittedName>
        <fullName evidence="2">Uncharacterized protein</fullName>
    </submittedName>
</protein>
<organism evidence="2 3">
    <name type="scientific">Delitschia confertaspora ATCC 74209</name>
    <dbReference type="NCBI Taxonomy" id="1513339"/>
    <lineage>
        <taxon>Eukaryota</taxon>
        <taxon>Fungi</taxon>
        <taxon>Dikarya</taxon>
        <taxon>Ascomycota</taxon>
        <taxon>Pezizomycotina</taxon>
        <taxon>Dothideomycetes</taxon>
        <taxon>Pleosporomycetidae</taxon>
        <taxon>Pleosporales</taxon>
        <taxon>Delitschiaceae</taxon>
        <taxon>Delitschia</taxon>
    </lineage>
</organism>